<evidence type="ECO:0000259" key="3">
    <source>
        <dbReference type="PROSITE" id="PS50222"/>
    </source>
</evidence>
<feature type="compositionally biased region" description="Acidic residues" evidence="2">
    <location>
        <begin position="81"/>
        <end position="105"/>
    </location>
</feature>
<keyword evidence="5" id="KW-1185">Reference proteome</keyword>
<dbReference type="AlphaFoldDB" id="A0AAD8J1G7"/>
<feature type="region of interest" description="Disordered" evidence="2">
    <location>
        <begin position="1"/>
        <end position="138"/>
    </location>
</feature>
<sequence>MSSSSSSGSETGSDSGPEEVQKVQKTQKVSDYEKQRLKRMAENKARMEAMGLHKMASSLMGSGQKSRRKRDVKGKKKVGEKDDEDYQPDGDFESDADDDDDDYVGEDSSATKSNKAKKKNSTSGKKVASKNVSSNSNFVDDDDDAALMQAIALSLQDSSGFSNVADHSPSKSSYASAKDCDVEKITDTSPVKEDTGRRKIKKLTSNRVQMTEDELILHFFQFDEGGQGSITLQDLRRVAAAHDFTWSDKEMADMIQIFDNDGDGKLSLEDFTTIVSRCQMIQR</sequence>
<accession>A0AAD8J1G7</accession>
<feature type="compositionally biased region" description="Basic and acidic residues" evidence="2">
    <location>
        <begin position="28"/>
        <end position="47"/>
    </location>
</feature>
<feature type="compositionally biased region" description="Low complexity" evidence="2">
    <location>
        <begin position="121"/>
        <end position="138"/>
    </location>
</feature>
<dbReference type="GO" id="GO:0005509">
    <property type="term" value="F:calcium ion binding"/>
    <property type="evidence" value="ECO:0007669"/>
    <property type="project" value="InterPro"/>
</dbReference>
<dbReference type="InterPro" id="IPR011992">
    <property type="entry name" value="EF-hand-dom_pair"/>
</dbReference>
<dbReference type="Pfam" id="PF13499">
    <property type="entry name" value="EF-hand_7"/>
    <property type="match status" value="1"/>
</dbReference>
<name>A0AAD8J1G7_9APIA</name>
<evidence type="ECO:0000256" key="2">
    <source>
        <dbReference type="SAM" id="MobiDB-lite"/>
    </source>
</evidence>
<dbReference type="InterPro" id="IPR018247">
    <property type="entry name" value="EF_Hand_1_Ca_BS"/>
</dbReference>
<reference evidence="4" key="1">
    <citation type="submission" date="2023-02" db="EMBL/GenBank/DDBJ databases">
        <title>Genome of toxic invasive species Heracleum sosnowskyi carries increased number of genes despite the absence of recent whole-genome duplications.</title>
        <authorList>
            <person name="Schelkunov M."/>
            <person name="Shtratnikova V."/>
            <person name="Makarenko M."/>
            <person name="Klepikova A."/>
            <person name="Omelchenko D."/>
            <person name="Novikova G."/>
            <person name="Obukhova E."/>
            <person name="Bogdanov V."/>
            <person name="Penin A."/>
            <person name="Logacheva M."/>
        </authorList>
    </citation>
    <scope>NUCLEOTIDE SEQUENCE</scope>
    <source>
        <strain evidence="4">Hsosn_3</strain>
        <tissue evidence="4">Leaf</tissue>
    </source>
</reference>
<feature type="compositionally biased region" description="Basic residues" evidence="2">
    <location>
        <begin position="65"/>
        <end position="78"/>
    </location>
</feature>
<reference evidence="4" key="2">
    <citation type="submission" date="2023-05" db="EMBL/GenBank/DDBJ databases">
        <authorList>
            <person name="Schelkunov M.I."/>
        </authorList>
    </citation>
    <scope>NUCLEOTIDE SEQUENCE</scope>
    <source>
        <strain evidence="4">Hsosn_3</strain>
        <tissue evidence="4">Leaf</tissue>
    </source>
</reference>
<dbReference type="Proteomes" id="UP001237642">
    <property type="component" value="Unassembled WGS sequence"/>
</dbReference>
<dbReference type="PROSITE" id="PS00018">
    <property type="entry name" value="EF_HAND_1"/>
    <property type="match status" value="1"/>
</dbReference>
<evidence type="ECO:0000256" key="1">
    <source>
        <dbReference type="ARBA" id="ARBA00022837"/>
    </source>
</evidence>
<evidence type="ECO:0000313" key="5">
    <source>
        <dbReference type="Proteomes" id="UP001237642"/>
    </source>
</evidence>
<proteinExistence type="predicted"/>
<dbReference type="EMBL" id="JAUIZM010000003">
    <property type="protein sequence ID" value="KAK1394015.1"/>
    <property type="molecule type" value="Genomic_DNA"/>
</dbReference>
<dbReference type="SMART" id="SM00054">
    <property type="entry name" value="EFh"/>
    <property type="match status" value="2"/>
</dbReference>
<dbReference type="PROSITE" id="PS50222">
    <property type="entry name" value="EF_HAND_2"/>
    <property type="match status" value="1"/>
</dbReference>
<feature type="domain" description="EF-hand" evidence="3">
    <location>
        <begin position="246"/>
        <end position="281"/>
    </location>
</feature>
<dbReference type="InterPro" id="IPR002048">
    <property type="entry name" value="EF_hand_dom"/>
</dbReference>
<protein>
    <submittedName>
        <fullName evidence="4">Centrin-1 like</fullName>
    </submittedName>
</protein>
<comment type="caution">
    <text evidence="4">The sequence shown here is derived from an EMBL/GenBank/DDBJ whole genome shotgun (WGS) entry which is preliminary data.</text>
</comment>
<evidence type="ECO:0000313" key="4">
    <source>
        <dbReference type="EMBL" id="KAK1394015.1"/>
    </source>
</evidence>
<keyword evidence="1" id="KW-0106">Calcium</keyword>
<gene>
    <name evidence="4" type="ORF">POM88_013071</name>
</gene>
<dbReference type="Gene3D" id="1.10.238.10">
    <property type="entry name" value="EF-hand"/>
    <property type="match status" value="1"/>
</dbReference>
<dbReference type="SUPFAM" id="SSF47473">
    <property type="entry name" value="EF-hand"/>
    <property type="match status" value="1"/>
</dbReference>
<feature type="compositionally biased region" description="Low complexity" evidence="2">
    <location>
        <begin position="1"/>
        <end position="15"/>
    </location>
</feature>
<dbReference type="CDD" id="cd00051">
    <property type="entry name" value="EFh"/>
    <property type="match status" value="1"/>
</dbReference>
<organism evidence="4 5">
    <name type="scientific">Heracleum sosnowskyi</name>
    <dbReference type="NCBI Taxonomy" id="360622"/>
    <lineage>
        <taxon>Eukaryota</taxon>
        <taxon>Viridiplantae</taxon>
        <taxon>Streptophyta</taxon>
        <taxon>Embryophyta</taxon>
        <taxon>Tracheophyta</taxon>
        <taxon>Spermatophyta</taxon>
        <taxon>Magnoliopsida</taxon>
        <taxon>eudicotyledons</taxon>
        <taxon>Gunneridae</taxon>
        <taxon>Pentapetalae</taxon>
        <taxon>asterids</taxon>
        <taxon>campanulids</taxon>
        <taxon>Apiales</taxon>
        <taxon>Apiaceae</taxon>
        <taxon>Apioideae</taxon>
        <taxon>apioid superclade</taxon>
        <taxon>Tordylieae</taxon>
        <taxon>Tordyliinae</taxon>
        <taxon>Heracleum</taxon>
    </lineage>
</organism>